<organism evidence="1 2">
    <name type="scientific">Hohenbuehelia grisea</name>
    <dbReference type="NCBI Taxonomy" id="104357"/>
    <lineage>
        <taxon>Eukaryota</taxon>
        <taxon>Fungi</taxon>
        <taxon>Dikarya</taxon>
        <taxon>Basidiomycota</taxon>
        <taxon>Agaricomycotina</taxon>
        <taxon>Agaricomycetes</taxon>
        <taxon>Agaricomycetidae</taxon>
        <taxon>Agaricales</taxon>
        <taxon>Pleurotineae</taxon>
        <taxon>Pleurotaceae</taxon>
        <taxon>Hohenbuehelia</taxon>
    </lineage>
</organism>
<keyword evidence="2" id="KW-1185">Reference proteome</keyword>
<evidence type="ECO:0008006" key="3">
    <source>
        <dbReference type="Google" id="ProtNLM"/>
    </source>
</evidence>
<proteinExistence type="predicted"/>
<name>A0ABR3IW04_9AGAR</name>
<comment type="caution">
    <text evidence="1">The sequence shown here is derived from an EMBL/GenBank/DDBJ whole genome shotgun (WGS) entry which is preliminary data.</text>
</comment>
<protein>
    <recommendedName>
        <fullName evidence="3">F-box domain-containing protein</fullName>
    </recommendedName>
</protein>
<evidence type="ECO:0000313" key="2">
    <source>
        <dbReference type="Proteomes" id="UP001556367"/>
    </source>
</evidence>
<reference evidence="2" key="1">
    <citation type="submission" date="2024-06" db="EMBL/GenBank/DDBJ databases">
        <title>Multi-omics analyses provide insights into the biosynthesis of the anticancer antibiotic pleurotin in Hohenbuehelia grisea.</title>
        <authorList>
            <person name="Weaver J.A."/>
            <person name="Alberti F."/>
        </authorList>
    </citation>
    <scope>NUCLEOTIDE SEQUENCE [LARGE SCALE GENOMIC DNA]</scope>
    <source>
        <strain evidence="2">T-177</strain>
    </source>
</reference>
<accession>A0ABR3IW04</accession>
<evidence type="ECO:0000313" key="1">
    <source>
        <dbReference type="EMBL" id="KAL0947428.1"/>
    </source>
</evidence>
<dbReference type="EMBL" id="JASNQZ010000015">
    <property type="protein sequence ID" value="KAL0947428.1"/>
    <property type="molecule type" value="Genomic_DNA"/>
</dbReference>
<dbReference type="Proteomes" id="UP001556367">
    <property type="component" value="Unassembled WGS sequence"/>
</dbReference>
<gene>
    <name evidence="1" type="ORF">HGRIS_013540</name>
</gene>
<sequence length="298" mass="34050">MGAKLTRLNLNEANDTWHRVLQHAPEDISRYILEIAAANDRRTAASLVLVSKQFREWFEPFLYRAVILDWPEHLELFQYMLQARGEFLRANVQALQLRTGSFSDLQLHLSIPKIRSLFIDINQLSDIHSIEHVPPELTQLAIAGPFVQHSLDPCPIASAITHLAFITDTPRALPDKPEDLPNLTHFACYFSVRGETGFFGMNARILSWALDVVLRCPKLEIVVITVQDESRPRAPSEKEIRSKMLASIADLISDRRVVVFGAAYDDEPAMNMVEKWDLDNEKSVWRVAERKLELQQSL</sequence>